<proteinExistence type="evidence at transcript level"/>
<dbReference type="SUPFAM" id="SSF53067">
    <property type="entry name" value="Actin-like ATPase domain"/>
    <property type="match status" value="2"/>
</dbReference>
<comment type="similarity">
    <text evidence="1">Belongs to the eukaryotic-type N-acetylglucosamine kinase family.</text>
</comment>
<dbReference type="AlphaFoldDB" id="A0A1S6KZM2"/>
<sequence>MTNIDKENVFIGGIEGGASSSTAVIYDGSGNLLSECTGPSLNHWIIGMEECQKRINDLIQDAKKKANIPSELSLSSLGLSLSGCEQESTNQKLESGLIEKFDNLSKAYFVCSDTIAPIAAVSDEGGMVMISGTGSNALIRNPDGSVHQSGGWGHLLGDEGSAYWISWKAIKIVYDEQDDLATPPADTTFVWKTIQSYFKISSRFDILPHMYSSFNKSNVAGLCQLLAQGAEDGDQLCLWIFREAGIQLAKLLIALGKKSHKSLVEKDLGLPIVCVGSVWKSWKFLEPGFEDQLDSNPLAVKKCSLVRLKTLVATGAVYLAAKNIEFDLPRTYENNYSVFYKYIKKKPM</sequence>
<feature type="domain" description="ATPase BadF/BadG/BcrA/BcrD type" evidence="5">
    <location>
        <begin position="13"/>
        <end position="319"/>
    </location>
</feature>
<dbReference type="CDD" id="cd24078">
    <property type="entry name" value="ASKHA_NBD_NAGK_meta"/>
    <property type="match status" value="1"/>
</dbReference>
<dbReference type="EMBL" id="KC223381">
    <property type="protein sequence ID" value="AQT27190.1"/>
    <property type="molecule type" value="mRNA"/>
</dbReference>
<dbReference type="InterPro" id="IPR002731">
    <property type="entry name" value="ATPase_BadF"/>
</dbReference>
<reference evidence="6" key="2">
    <citation type="journal article" date="2014" name="Insect Mol. Biol.">
        <title>Constructing the major biosynthesis pathways for amino acids in the brown planthopper, Nilaparvata lugens?Stal (Hemiptera: Delphacidae), based on the transcriptome data.</title>
        <authorList>
            <person name="Wan P.J."/>
            <person name="Yang L."/>
            <person name="Wang W.X."/>
            <person name="Fan J.M."/>
            <person name="Fu Q."/>
            <person name="Li G.Q."/>
        </authorList>
    </citation>
    <scope>NUCLEOTIDE SEQUENCE</scope>
</reference>
<keyword evidence="6" id="KW-0808">Transferase</keyword>
<dbReference type="EC" id="2.7.1.59" evidence="2"/>
<evidence type="ECO:0000259" key="5">
    <source>
        <dbReference type="Pfam" id="PF01869"/>
    </source>
</evidence>
<dbReference type="Pfam" id="PF01869">
    <property type="entry name" value="BcrAD_BadFG"/>
    <property type="match status" value="1"/>
</dbReference>
<evidence type="ECO:0000256" key="4">
    <source>
        <dbReference type="ARBA" id="ARBA00031123"/>
    </source>
</evidence>
<dbReference type="OrthoDB" id="311172at2759"/>
<dbReference type="PANTHER" id="PTHR12862">
    <property type="entry name" value="BADF TYPE ATPASE DOMAIN-CONTAINING PROTEIN"/>
    <property type="match status" value="1"/>
</dbReference>
<dbReference type="GO" id="GO:0045127">
    <property type="term" value="F:N-acetylglucosamine kinase activity"/>
    <property type="evidence" value="ECO:0007669"/>
    <property type="project" value="UniProtKB-EC"/>
</dbReference>
<reference evidence="6" key="1">
    <citation type="submission" date="2012-11" db="EMBL/GenBank/DDBJ databases">
        <authorList>
            <person name="Lucero-Rivera Y.E."/>
            <person name="Tovar-Ramirez D."/>
        </authorList>
    </citation>
    <scope>NUCLEOTIDE SEQUENCE</scope>
</reference>
<keyword evidence="6" id="KW-0418">Kinase</keyword>
<evidence type="ECO:0000313" key="6">
    <source>
        <dbReference type="EMBL" id="AQT27190.1"/>
    </source>
</evidence>
<dbReference type="InterPro" id="IPR043129">
    <property type="entry name" value="ATPase_NBD"/>
</dbReference>
<organism evidence="6">
    <name type="scientific">Nilaparvata lugens</name>
    <name type="common">Brown planthopper</name>
    <dbReference type="NCBI Taxonomy" id="108931"/>
    <lineage>
        <taxon>Eukaryota</taxon>
        <taxon>Metazoa</taxon>
        <taxon>Ecdysozoa</taxon>
        <taxon>Arthropoda</taxon>
        <taxon>Hexapoda</taxon>
        <taxon>Insecta</taxon>
        <taxon>Pterygota</taxon>
        <taxon>Neoptera</taxon>
        <taxon>Paraneoptera</taxon>
        <taxon>Hemiptera</taxon>
        <taxon>Auchenorrhyncha</taxon>
        <taxon>Fulgoroidea</taxon>
        <taxon>Delphacidae</taxon>
        <taxon>Delphacinae</taxon>
        <taxon>Nilaparvata</taxon>
    </lineage>
</organism>
<dbReference type="PANTHER" id="PTHR12862:SF0">
    <property type="entry name" value="N-ACETYL-D-GLUCOSAMINE KINASE"/>
    <property type="match status" value="1"/>
</dbReference>
<dbReference type="InterPro" id="IPR039758">
    <property type="entry name" value="NAGK-like"/>
</dbReference>
<evidence type="ECO:0000256" key="3">
    <source>
        <dbReference type="ARBA" id="ARBA00014974"/>
    </source>
</evidence>
<protein>
    <recommendedName>
        <fullName evidence="3">N-acetyl-D-glucosamine kinase</fullName>
        <ecNumber evidence="2">2.7.1.59</ecNumber>
    </recommendedName>
    <alternativeName>
        <fullName evidence="4">GlcNAc kinase</fullName>
    </alternativeName>
</protein>
<name>A0A1S6KZM2_NILLU</name>
<accession>A0A1S6KZM2</accession>
<evidence type="ECO:0000256" key="1">
    <source>
        <dbReference type="ARBA" id="ARBA00006198"/>
    </source>
</evidence>
<evidence type="ECO:0000256" key="2">
    <source>
        <dbReference type="ARBA" id="ARBA00012122"/>
    </source>
</evidence>
<dbReference type="Gene3D" id="3.30.420.40">
    <property type="match status" value="1"/>
</dbReference>